<organism evidence="1 2">
    <name type="scientific">Paramuricea clavata</name>
    <name type="common">Red gorgonian</name>
    <name type="synonym">Violescent sea-whip</name>
    <dbReference type="NCBI Taxonomy" id="317549"/>
    <lineage>
        <taxon>Eukaryota</taxon>
        <taxon>Metazoa</taxon>
        <taxon>Cnidaria</taxon>
        <taxon>Anthozoa</taxon>
        <taxon>Octocorallia</taxon>
        <taxon>Malacalcyonacea</taxon>
        <taxon>Plexauridae</taxon>
        <taxon>Paramuricea</taxon>
    </lineage>
</organism>
<protein>
    <submittedName>
        <fullName evidence="1">Uncharacterized protein</fullName>
    </submittedName>
</protein>
<gene>
    <name evidence="1" type="ORF">PACLA_8A073672</name>
</gene>
<evidence type="ECO:0000313" key="2">
    <source>
        <dbReference type="Proteomes" id="UP001152795"/>
    </source>
</evidence>
<dbReference type="PANTHER" id="PTHR21301">
    <property type="entry name" value="REVERSE TRANSCRIPTASE"/>
    <property type="match status" value="1"/>
</dbReference>
<feature type="non-terminal residue" evidence="1">
    <location>
        <position position="486"/>
    </location>
</feature>
<sequence length="486" mass="56808">NKTIKFLPGLSPRIQLRLPVYLALYYIINTHILTLQVAILINVLTMAKHMLTHDDEFLTYELKCCIHKRSKPASFLRVVKQVLQRIYSRDAKRKPKSGNVIGRRKNSRRKNMLVMNRFSKILSILGKFRSLLPSIYEQIGTVFMFCCENRIYSVTLLLNIVSIMKYSTKRIKYIKKHTEDKNTKTTSRGLFQDFYRATKIPRASREDDGATLTVDHSRHVTWQYFRLFLPKYCTKVTRLSVILKRNRRRIHMRPILSATDTYNYKLAKWLDEKLKPLSTNEYTIPDPLLFSEELRKKEIQDGKILVSYDVSSLFTNVPVDETIEILVDKAFNNEWFNKTYNIQLERSELANLLNLACLRRPGNSGGSWERQSFEICFKKIIHKNQQKGSNKRLYSDPRKAKIISSNRKLFHKLLLNGDVTRSRASEKVELGCKIETLSDKEVRPHLGVISEQLIKLNAADVNEWMSYECANKVTCTPMSFWHVNSL</sequence>
<dbReference type="OrthoDB" id="10058907at2759"/>
<dbReference type="AlphaFoldDB" id="A0A6S7I3V4"/>
<name>A0A6S7I3V4_PARCT</name>
<dbReference type="EMBL" id="CACRXK020007764">
    <property type="protein sequence ID" value="CAB4013124.1"/>
    <property type="molecule type" value="Genomic_DNA"/>
</dbReference>
<reference evidence="1" key="1">
    <citation type="submission" date="2020-04" db="EMBL/GenBank/DDBJ databases">
        <authorList>
            <person name="Alioto T."/>
            <person name="Alioto T."/>
            <person name="Gomez Garrido J."/>
        </authorList>
    </citation>
    <scope>NUCLEOTIDE SEQUENCE</scope>
    <source>
        <strain evidence="1">A484AB</strain>
    </source>
</reference>
<keyword evidence="2" id="KW-1185">Reference proteome</keyword>
<proteinExistence type="predicted"/>
<dbReference type="Proteomes" id="UP001152795">
    <property type="component" value="Unassembled WGS sequence"/>
</dbReference>
<feature type="non-terminal residue" evidence="1">
    <location>
        <position position="1"/>
    </location>
</feature>
<dbReference type="PANTHER" id="PTHR21301:SF10">
    <property type="entry name" value="REVERSE TRANSCRIPTASE DOMAIN-CONTAINING PROTEIN"/>
    <property type="match status" value="1"/>
</dbReference>
<comment type="caution">
    <text evidence="1">The sequence shown here is derived from an EMBL/GenBank/DDBJ whole genome shotgun (WGS) entry which is preliminary data.</text>
</comment>
<evidence type="ECO:0000313" key="1">
    <source>
        <dbReference type="EMBL" id="CAB4013124.1"/>
    </source>
</evidence>
<accession>A0A6S7I3V4</accession>